<sequence>MRPPQLTPGALGGKMTLTVKAAAPLAPVNGSNGNGPDSVSQLPELYQSVVFAPAVAPSVSVVVPAMNEEDNIGWVLARIPSCASEVIVVDGYSTDRTVEVARATLPDVVVVPQRGRGKGAALRTGFERATGDYIVALDADGSMEPAEIEYYVAALQQGYDLVKGSRQLRSGGSLDLTLVRRFGNSALVGTVNLMWGSAFSDLCYGYFGLRRDKLGVLGLTSGGFEIETEIAVRAVEAGLRIAEVPSVELLRQHGMSHLNAWSDGWKIFRLLARERLPLPRRPLVDALDRRGLHLVAWP</sequence>
<comment type="similarity">
    <text evidence="1">Belongs to the glycosyltransferase 2 family.</text>
</comment>
<gene>
    <name evidence="3" type="ORF">EV643_12817</name>
</gene>
<dbReference type="EMBL" id="SNWQ01000028">
    <property type="protein sequence ID" value="TDO34232.1"/>
    <property type="molecule type" value="Genomic_DNA"/>
</dbReference>
<dbReference type="AlphaFoldDB" id="A0A4R6JF15"/>
<dbReference type="Gene3D" id="3.90.550.10">
    <property type="entry name" value="Spore Coat Polysaccharide Biosynthesis Protein SpsA, Chain A"/>
    <property type="match status" value="1"/>
</dbReference>
<feature type="domain" description="Glycosyltransferase 2-like" evidence="2">
    <location>
        <begin position="60"/>
        <end position="214"/>
    </location>
</feature>
<dbReference type="InterPro" id="IPR001173">
    <property type="entry name" value="Glyco_trans_2-like"/>
</dbReference>
<evidence type="ECO:0000313" key="4">
    <source>
        <dbReference type="Proteomes" id="UP000295388"/>
    </source>
</evidence>
<dbReference type="PANTHER" id="PTHR48090:SF7">
    <property type="entry name" value="RFBJ PROTEIN"/>
    <property type="match status" value="1"/>
</dbReference>
<dbReference type="InterPro" id="IPR029044">
    <property type="entry name" value="Nucleotide-diphossugar_trans"/>
</dbReference>
<keyword evidence="3" id="KW-0808">Transferase</keyword>
<accession>A0A4R6JF15</accession>
<keyword evidence="4" id="KW-1185">Reference proteome</keyword>
<reference evidence="3 4" key="1">
    <citation type="submission" date="2019-03" db="EMBL/GenBank/DDBJ databases">
        <title>Genomic Encyclopedia of Type Strains, Phase III (KMG-III): the genomes of soil and plant-associated and newly described type strains.</title>
        <authorList>
            <person name="Whitman W."/>
        </authorList>
    </citation>
    <scope>NUCLEOTIDE SEQUENCE [LARGE SCALE GENOMIC DNA]</scope>
    <source>
        <strain evidence="3 4">VKM Ac-2527</strain>
    </source>
</reference>
<name>A0A4R6JF15_9ACTN</name>
<dbReference type="Pfam" id="PF00535">
    <property type="entry name" value="Glycos_transf_2"/>
    <property type="match status" value="1"/>
</dbReference>
<dbReference type="SUPFAM" id="SSF53448">
    <property type="entry name" value="Nucleotide-diphospho-sugar transferases"/>
    <property type="match status" value="1"/>
</dbReference>
<protein>
    <submittedName>
        <fullName evidence="3">Glycosyl transferase family 2</fullName>
    </submittedName>
</protein>
<evidence type="ECO:0000256" key="1">
    <source>
        <dbReference type="ARBA" id="ARBA00006739"/>
    </source>
</evidence>
<dbReference type="InterPro" id="IPR050256">
    <property type="entry name" value="Glycosyltransferase_2"/>
</dbReference>
<dbReference type="PANTHER" id="PTHR48090">
    <property type="entry name" value="UNDECAPRENYL-PHOSPHATE 4-DEOXY-4-FORMAMIDO-L-ARABINOSE TRANSFERASE-RELATED"/>
    <property type="match status" value="1"/>
</dbReference>
<organism evidence="3 4">
    <name type="scientific">Kribbella caucasensis</name>
    <dbReference type="NCBI Taxonomy" id="2512215"/>
    <lineage>
        <taxon>Bacteria</taxon>
        <taxon>Bacillati</taxon>
        <taxon>Actinomycetota</taxon>
        <taxon>Actinomycetes</taxon>
        <taxon>Propionibacteriales</taxon>
        <taxon>Kribbellaceae</taxon>
        <taxon>Kribbella</taxon>
    </lineage>
</organism>
<dbReference type="Proteomes" id="UP000295388">
    <property type="component" value="Unassembled WGS sequence"/>
</dbReference>
<evidence type="ECO:0000313" key="3">
    <source>
        <dbReference type="EMBL" id="TDO34232.1"/>
    </source>
</evidence>
<proteinExistence type="inferred from homology"/>
<dbReference type="GO" id="GO:0016740">
    <property type="term" value="F:transferase activity"/>
    <property type="evidence" value="ECO:0007669"/>
    <property type="project" value="UniProtKB-KW"/>
</dbReference>
<comment type="caution">
    <text evidence="3">The sequence shown here is derived from an EMBL/GenBank/DDBJ whole genome shotgun (WGS) entry which is preliminary data.</text>
</comment>
<dbReference type="CDD" id="cd04179">
    <property type="entry name" value="DPM_DPG-synthase_like"/>
    <property type="match status" value="1"/>
</dbReference>
<evidence type="ECO:0000259" key="2">
    <source>
        <dbReference type="Pfam" id="PF00535"/>
    </source>
</evidence>